<name>A0AAP9MWI6_PSEPU</name>
<sequence length="151" mass="17184">MKLYFLENITSKIKSILGSPSLGVKAVIFNNKQQVLLIQHTYRVGWHLPGGGIIAGETPRGAVCREVLEETGLTISNPLLTSVLLNKWRYQHDYVLLYKVTDFLGFPEIQDHHEIENIGWFNLNRLPDGITSSTRSRISEILNGDNQNDHW</sequence>
<protein>
    <submittedName>
        <fullName evidence="5">NUDIX domain-containing protein</fullName>
    </submittedName>
</protein>
<gene>
    <name evidence="5" type="ORF">A3L25_004575</name>
</gene>
<accession>A0AAP9MWI6</accession>
<dbReference type="Gene3D" id="3.90.79.10">
    <property type="entry name" value="Nucleoside Triphosphate Pyrophosphohydrolase"/>
    <property type="match status" value="1"/>
</dbReference>
<reference evidence="5 6" key="1">
    <citation type="submission" date="2016-04" db="EMBL/GenBank/DDBJ databases">
        <authorList>
            <person name="Qiu J."/>
        </authorList>
    </citation>
    <scope>NUCLEOTIDE SEQUENCE [LARGE SCALE GENOMIC DNA]</scope>
    <source>
        <strain evidence="5 6">JQ581</strain>
    </source>
</reference>
<dbReference type="Pfam" id="PF00293">
    <property type="entry name" value="NUDIX"/>
    <property type="match status" value="1"/>
</dbReference>
<keyword evidence="2 3" id="KW-0378">Hydrolase</keyword>
<dbReference type="EMBL" id="CP050951">
    <property type="protein sequence ID" value="QJQ08718.1"/>
    <property type="molecule type" value="Genomic_DNA"/>
</dbReference>
<evidence type="ECO:0000256" key="2">
    <source>
        <dbReference type="ARBA" id="ARBA00022801"/>
    </source>
</evidence>
<dbReference type="RefSeq" id="WP_081237998.1">
    <property type="nucleotide sequence ID" value="NZ_CP050951.1"/>
</dbReference>
<feature type="domain" description="Nudix hydrolase" evidence="4">
    <location>
        <begin position="19"/>
        <end position="144"/>
    </location>
</feature>
<dbReference type="PROSITE" id="PS00893">
    <property type="entry name" value="NUDIX_BOX"/>
    <property type="match status" value="1"/>
</dbReference>
<reference evidence="5 6" key="2">
    <citation type="submission" date="2020-04" db="EMBL/GenBank/DDBJ databases">
        <title>Complete genome sequence of Pseudomonas putida strain JQ581.</title>
        <authorList>
            <person name="Mu Y."/>
        </authorList>
    </citation>
    <scope>NUCLEOTIDE SEQUENCE [LARGE SCALE GENOMIC DNA]</scope>
    <source>
        <strain evidence="5 6">JQ581</strain>
    </source>
</reference>
<comment type="cofactor">
    <cofactor evidence="1">
        <name>Mg(2+)</name>
        <dbReference type="ChEBI" id="CHEBI:18420"/>
    </cofactor>
</comment>
<evidence type="ECO:0000313" key="6">
    <source>
        <dbReference type="Proteomes" id="UP000076857"/>
    </source>
</evidence>
<dbReference type="SUPFAM" id="SSF55811">
    <property type="entry name" value="Nudix"/>
    <property type="match status" value="1"/>
</dbReference>
<dbReference type="PANTHER" id="PTHR43046">
    <property type="entry name" value="GDP-MANNOSE MANNOSYL HYDROLASE"/>
    <property type="match status" value="1"/>
</dbReference>
<dbReference type="PROSITE" id="PS51462">
    <property type="entry name" value="NUDIX"/>
    <property type="match status" value="1"/>
</dbReference>
<dbReference type="GO" id="GO:0016787">
    <property type="term" value="F:hydrolase activity"/>
    <property type="evidence" value="ECO:0007669"/>
    <property type="project" value="UniProtKB-KW"/>
</dbReference>
<evidence type="ECO:0000259" key="4">
    <source>
        <dbReference type="PROSITE" id="PS51462"/>
    </source>
</evidence>
<proteinExistence type="inferred from homology"/>
<dbReference type="PRINTS" id="PR00502">
    <property type="entry name" value="NUDIXFAMILY"/>
</dbReference>
<evidence type="ECO:0000313" key="5">
    <source>
        <dbReference type="EMBL" id="QJQ08718.1"/>
    </source>
</evidence>
<dbReference type="PANTHER" id="PTHR43046:SF14">
    <property type="entry name" value="MUTT_NUDIX FAMILY PROTEIN"/>
    <property type="match status" value="1"/>
</dbReference>
<dbReference type="Proteomes" id="UP000076857">
    <property type="component" value="Chromosome"/>
</dbReference>
<dbReference type="AlphaFoldDB" id="A0AAP9MWI6"/>
<dbReference type="InterPro" id="IPR015797">
    <property type="entry name" value="NUDIX_hydrolase-like_dom_sf"/>
</dbReference>
<dbReference type="InterPro" id="IPR020084">
    <property type="entry name" value="NUDIX_hydrolase_CS"/>
</dbReference>
<dbReference type="InterPro" id="IPR000086">
    <property type="entry name" value="NUDIX_hydrolase_dom"/>
</dbReference>
<comment type="similarity">
    <text evidence="3">Belongs to the Nudix hydrolase family.</text>
</comment>
<dbReference type="InterPro" id="IPR020476">
    <property type="entry name" value="Nudix_hydrolase"/>
</dbReference>
<evidence type="ECO:0000256" key="3">
    <source>
        <dbReference type="RuleBase" id="RU003476"/>
    </source>
</evidence>
<organism evidence="5 6">
    <name type="scientific">Pseudomonas putida</name>
    <name type="common">Arthrobacter siderocapsulatus</name>
    <dbReference type="NCBI Taxonomy" id="303"/>
    <lineage>
        <taxon>Bacteria</taxon>
        <taxon>Pseudomonadati</taxon>
        <taxon>Pseudomonadota</taxon>
        <taxon>Gammaproteobacteria</taxon>
        <taxon>Pseudomonadales</taxon>
        <taxon>Pseudomonadaceae</taxon>
        <taxon>Pseudomonas</taxon>
    </lineage>
</organism>
<evidence type="ECO:0000256" key="1">
    <source>
        <dbReference type="ARBA" id="ARBA00001946"/>
    </source>
</evidence>